<gene>
    <name evidence="3" type="ORF">DL89DRAFT_269943</name>
</gene>
<feature type="region of interest" description="Disordered" evidence="1">
    <location>
        <begin position="333"/>
        <end position="360"/>
    </location>
</feature>
<feature type="compositionally biased region" description="Basic and acidic residues" evidence="1">
    <location>
        <begin position="76"/>
        <end position="93"/>
    </location>
</feature>
<dbReference type="InterPro" id="IPR019007">
    <property type="entry name" value="Wbp11/ELF5/Saf1_N"/>
</dbReference>
<feature type="compositionally biased region" description="Pro residues" evidence="1">
    <location>
        <begin position="166"/>
        <end position="176"/>
    </location>
</feature>
<dbReference type="GO" id="GO:0006396">
    <property type="term" value="P:RNA processing"/>
    <property type="evidence" value="ECO:0007669"/>
    <property type="project" value="InterPro"/>
</dbReference>
<feature type="compositionally biased region" description="Basic and acidic residues" evidence="1">
    <location>
        <begin position="150"/>
        <end position="165"/>
    </location>
</feature>
<keyword evidence="4" id="KW-1185">Reference proteome</keyword>
<accession>A0A1Y1W079</accession>
<reference evidence="3 4" key="1">
    <citation type="submission" date="2016-07" db="EMBL/GenBank/DDBJ databases">
        <title>Pervasive Adenine N6-methylation of Active Genes in Fungi.</title>
        <authorList>
            <consortium name="DOE Joint Genome Institute"/>
            <person name="Mondo S.J."/>
            <person name="Dannebaum R.O."/>
            <person name="Kuo R.C."/>
            <person name="Labutti K."/>
            <person name="Haridas S."/>
            <person name="Kuo A."/>
            <person name="Salamov A."/>
            <person name="Ahrendt S.R."/>
            <person name="Lipzen A."/>
            <person name="Sullivan W."/>
            <person name="Andreopoulos W.B."/>
            <person name="Clum A."/>
            <person name="Lindquist E."/>
            <person name="Daum C."/>
            <person name="Ramamoorthy G.K."/>
            <person name="Gryganskyi A."/>
            <person name="Culley D."/>
            <person name="Magnuson J.K."/>
            <person name="James T.Y."/>
            <person name="O'Malley M.A."/>
            <person name="Stajich J.E."/>
            <person name="Spatafora J.W."/>
            <person name="Visel A."/>
            <person name="Grigoriev I.V."/>
        </authorList>
    </citation>
    <scope>NUCLEOTIDE SEQUENCE [LARGE SCALE GENOMIC DNA]</scope>
    <source>
        <strain evidence="3 4">ATCC 12442</strain>
    </source>
</reference>
<feature type="region of interest" description="Disordered" evidence="1">
    <location>
        <begin position="76"/>
        <end position="129"/>
    </location>
</feature>
<dbReference type="Pfam" id="PF09429">
    <property type="entry name" value="Wbp11"/>
    <property type="match status" value="1"/>
</dbReference>
<dbReference type="RefSeq" id="XP_040740877.1">
    <property type="nucleotide sequence ID" value="XM_040888494.1"/>
</dbReference>
<comment type="caution">
    <text evidence="3">The sequence shown here is derived from an EMBL/GenBank/DDBJ whole genome shotgun (WGS) entry which is preliminary data.</text>
</comment>
<evidence type="ECO:0000256" key="1">
    <source>
        <dbReference type="SAM" id="MobiDB-lite"/>
    </source>
</evidence>
<feature type="compositionally biased region" description="Basic and acidic residues" evidence="1">
    <location>
        <begin position="351"/>
        <end position="360"/>
    </location>
</feature>
<feature type="region of interest" description="Disordered" evidence="1">
    <location>
        <begin position="1"/>
        <end position="28"/>
    </location>
</feature>
<dbReference type="STRING" id="61395.A0A1Y1W079"/>
<dbReference type="Proteomes" id="UP000193922">
    <property type="component" value="Unassembled WGS sequence"/>
</dbReference>
<feature type="domain" description="Wbp11/ELF5/Saf1 N-terminal" evidence="2">
    <location>
        <begin position="2"/>
        <end position="76"/>
    </location>
</feature>
<name>A0A1Y1W079_9FUNG</name>
<evidence type="ECO:0000313" key="3">
    <source>
        <dbReference type="EMBL" id="ORX66918.1"/>
    </source>
</evidence>
<feature type="compositionally biased region" description="Basic and acidic residues" evidence="1">
    <location>
        <begin position="10"/>
        <end position="28"/>
    </location>
</feature>
<evidence type="ECO:0000259" key="2">
    <source>
        <dbReference type="Pfam" id="PF09429"/>
    </source>
</evidence>
<feature type="region of interest" description="Disordered" evidence="1">
    <location>
        <begin position="147"/>
        <end position="253"/>
    </location>
</feature>
<organism evidence="3 4">
    <name type="scientific">Linderina pennispora</name>
    <dbReference type="NCBI Taxonomy" id="61395"/>
    <lineage>
        <taxon>Eukaryota</taxon>
        <taxon>Fungi</taxon>
        <taxon>Fungi incertae sedis</taxon>
        <taxon>Zoopagomycota</taxon>
        <taxon>Kickxellomycotina</taxon>
        <taxon>Kickxellomycetes</taxon>
        <taxon>Kickxellales</taxon>
        <taxon>Kickxellaceae</taxon>
        <taxon>Linderina</taxon>
    </lineage>
</organism>
<evidence type="ECO:0000313" key="4">
    <source>
        <dbReference type="Proteomes" id="UP000193922"/>
    </source>
</evidence>
<sequence length="372" mass="41489">MGKVQNPADAYRRQQQKREAKKNKEVRQKMREEAILHRNTYKMQRAIDKYKEIPKSRKMTAIEKEKLASMEKELEETLARQKEAGIDPKKWKTQDNAAGYDPLAAADAADDNSEQSDDDGAYEYGGNDTVHTLTGVDDLGIQTVSYFGEPAKKTEESNEAVDDKLPPMPPGTPPLLPQDLEIDSIWPPLPKGPSPMYKRQNPHHKSHGSGSHGNPVRHHQNYRQQRQMPYGPNHRGQQRPASASEAPRRPVPVATVLAAEPEVRNLQKELRSFVPAAIARKQKQKERQRVIASVPSAPKMVVNAAPDVDAGPFASGPMPRLGPTLRNAIKPAAGVQFKSTPTAKDPTLKAPSKDSSLDDEYQKFMKEMTDFL</sequence>
<dbReference type="GeneID" id="63805142"/>
<dbReference type="AlphaFoldDB" id="A0A1Y1W079"/>
<proteinExistence type="predicted"/>
<dbReference type="EMBL" id="MCFD01000014">
    <property type="protein sequence ID" value="ORX66918.1"/>
    <property type="molecule type" value="Genomic_DNA"/>
</dbReference>
<protein>
    <recommendedName>
        <fullName evidence="2">Wbp11/ELF5/Saf1 N-terminal domain-containing protein</fullName>
    </recommendedName>
</protein>
<feature type="compositionally biased region" description="Low complexity" evidence="1">
    <location>
        <begin position="95"/>
        <end position="107"/>
    </location>
</feature>
<dbReference type="OrthoDB" id="205569at2759"/>
<feature type="compositionally biased region" description="Acidic residues" evidence="1">
    <location>
        <begin position="108"/>
        <end position="121"/>
    </location>
</feature>